<comment type="caution">
    <text evidence="3">The sequence shown here is derived from an EMBL/GenBank/DDBJ whole genome shotgun (WGS) entry which is preliminary data.</text>
</comment>
<dbReference type="PANTHER" id="PTHR24321:SF15">
    <property type="entry name" value="OXIDOREDUCTASE UCPA"/>
    <property type="match status" value="1"/>
</dbReference>
<dbReference type="SUPFAM" id="SSF51735">
    <property type="entry name" value="NAD(P)-binding Rossmann-fold domains"/>
    <property type="match status" value="1"/>
</dbReference>
<evidence type="ECO:0000256" key="2">
    <source>
        <dbReference type="ARBA" id="ARBA00023002"/>
    </source>
</evidence>
<protein>
    <submittedName>
        <fullName evidence="3">Dehydrogenase</fullName>
    </submittedName>
</protein>
<sequence length="274" mass="28120">MDRLTGKVAIATGAAGALGFAGVRAMAAEGARVVMMDLSPAVHERAKDLVERGYDVTPFTGDVSVESDMAAVVTLATETYGRLDVLWNNAGLVGADWILRDTDVVGVSHEYLMRTIGVNAGSVLLGSKYAVPVMAGSGGGSIINTSSVQAAGGDLALVAYGTSKAAVNYLTKSVATSFGHLGIRSNALAPGMIPPPGPSGAPARSHRLEDIAPAQLLLDSQMLDTVGEPADVANAVVFLASDESRFITGQLIYVDGGVTGHLPTLSDRRRQAGA</sequence>
<dbReference type="InterPro" id="IPR002347">
    <property type="entry name" value="SDR_fam"/>
</dbReference>
<dbReference type="CDD" id="cd05233">
    <property type="entry name" value="SDR_c"/>
    <property type="match status" value="1"/>
</dbReference>
<evidence type="ECO:0000313" key="3">
    <source>
        <dbReference type="EMBL" id="GIJ75142.1"/>
    </source>
</evidence>
<dbReference type="PROSITE" id="PS00061">
    <property type="entry name" value="ADH_SHORT"/>
    <property type="match status" value="1"/>
</dbReference>
<dbReference type="GO" id="GO:0016491">
    <property type="term" value="F:oxidoreductase activity"/>
    <property type="evidence" value="ECO:0007669"/>
    <property type="project" value="UniProtKB-KW"/>
</dbReference>
<gene>
    <name evidence="3" type="ORF">Voc01_100590</name>
</gene>
<dbReference type="PRINTS" id="PR00080">
    <property type="entry name" value="SDRFAMILY"/>
</dbReference>
<evidence type="ECO:0000256" key="1">
    <source>
        <dbReference type="ARBA" id="ARBA00006484"/>
    </source>
</evidence>
<dbReference type="FunFam" id="3.40.50.720:FF:000084">
    <property type="entry name" value="Short-chain dehydrogenase reductase"/>
    <property type="match status" value="1"/>
</dbReference>
<dbReference type="RefSeq" id="WP_203934915.1">
    <property type="nucleotide sequence ID" value="NZ_BOPH01000149.1"/>
</dbReference>
<name>A0A8J4A5Y8_9ACTN</name>
<dbReference type="Pfam" id="PF13561">
    <property type="entry name" value="adh_short_C2"/>
    <property type="match status" value="1"/>
</dbReference>
<keyword evidence="2" id="KW-0560">Oxidoreductase</keyword>
<keyword evidence="4" id="KW-1185">Reference proteome</keyword>
<dbReference type="PANTHER" id="PTHR24321">
    <property type="entry name" value="DEHYDROGENASES, SHORT CHAIN"/>
    <property type="match status" value="1"/>
</dbReference>
<dbReference type="Proteomes" id="UP000635606">
    <property type="component" value="Unassembled WGS sequence"/>
</dbReference>
<proteinExistence type="inferred from homology"/>
<dbReference type="AlphaFoldDB" id="A0A8J4A5Y8"/>
<dbReference type="InterPro" id="IPR020904">
    <property type="entry name" value="Sc_DH/Rdtase_CS"/>
</dbReference>
<reference evidence="3" key="1">
    <citation type="submission" date="2021-01" db="EMBL/GenBank/DDBJ databases">
        <title>Whole genome shotgun sequence of Virgisporangium ochraceum NBRC 16418.</title>
        <authorList>
            <person name="Komaki H."/>
            <person name="Tamura T."/>
        </authorList>
    </citation>
    <scope>NUCLEOTIDE SEQUENCE</scope>
    <source>
        <strain evidence="3">NBRC 16418</strain>
    </source>
</reference>
<comment type="similarity">
    <text evidence="1">Belongs to the short-chain dehydrogenases/reductases (SDR) family.</text>
</comment>
<accession>A0A8J4A5Y8</accession>
<dbReference type="EMBL" id="BOPH01000149">
    <property type="protein sequence ID" value="GIJ75142.1"/>
    <property type="molecule type" value="Genomic_DNA"/>
</dbReference>
<dbReference type="Gene3D" id="3.40.50.720">
    <property type="entry name" value="NAD(P)-binding Rossmann-like Domain"/>
    <property type="match status" value="1"/>
</dbReference>
<organism evidence="3 4">
    <name type="scientific">Virgisporangium ochraceum</name>
    <dbReference type="NCBI Taxonomy" id="65505"/>
    <lineage>
        <taxon>Bacteria</taxon>
        <taxon>Bacillati</taxon>
        <taxon>Actinomycetota</taxon>
        <taxon>Actinomycetes</taxon>
        <taxon>Micromonosporales</taxon>
        <taxon>Micromonosporaceae</taxon>
        <taxon>Virgisporangium</taxon>
    </lineage>
</organism>
<dbReference type="PRINTS" id="PR00081">
    <property type="entry name" value="GDHRDH"/>
</dbReference>
<dbReference type="InterPro" id="IPR036291">
    <property type="entry name" value="NAD(P)-bd_dom_sf"/>
</dbReference>
<evidence type="ECO:0000313" key="4">
    <source>
        <dbReference type="Proteomes" id="UP000635606"/>
    </source>
</evidence>